<feature type="domain" description="Zinc finger CHC2-type" evidence="2">
    <location>
        <begin position="30"/>
        <end position="84"/>
    </location>
</feature>
<dbReference type="RefSeq" id="WP_233461624.1">
    <property type="nucleotide sequence ID" value="NZ_AP024256.1"/>
</dbReference>
<dbReference type="AlphaFoldDB" id="A0A7R7MYT8"/>
<sequence length="134" mass="14827">MSDGHPLITRVIQRYFPDWEPPKDTGREWIKVTCPWHGDGVASAGISFRYNAFRCLGCGLGGSAVRIIKEQEEVTFAEAKRVAEEVSEGSDGAVPREPDRKPGRRVFADKGFVPHQRQGRAVSTGVRRRTFGGA</sequence>
<protein>
    <recommendedName>
        <fullName evidence="2">Zinc finger CHC2-type domain-containing protein</fullName>
    </recommendedName>
</protein>
<evidence type="ECO:0000313" key="3">
    <source>
        <dbReference type="EMBL" id="BCP02474.1"/>
    </source>
</evidence>
<dbReference type="EMBL" id="AP024256">
    <property type="protein sequence ID" value="BCP02474.1"/>
    <property type="molecule type" value="Genomic_DNA"/>
</dbReference>
<dbReference type="InterPro" id="IPR036977">
    <property type="entry name" value="DNA_primase_Znf_CHC2"/>
</dbReference>
<evidence type="ECO:0000259" key="2">
    <source>
        <dbReference type="SMART" id="SM00400"/>
    </source>
</evidence>
<dbReference type="Proteomes" id="UP000595205">
    <property type="component" value="Plasmid pM018"/>
</dbReference>
<reference evidence="3 4" key="1">
    <citation type="submission" date="2020-12" db="EMBL/GenBank/DDBJ databases">
        <title>Genome sequence of clinical Mycobacterium intracellulare strains.</title>
        <authorList>
            <person name="Tateishi Y."/>
            <person name="Matsumoto S."/>
            <person name="Fukushima Y."/>
            <person name="Nakajima C."/>
            <person name="Suzuki Y."/>
        </authorList>
    </citation>
    <scope>NUCLEOTIDE SEQUENCE [LARGE SCALE GENOMIC DNA]</scope>
    <source>
        <strain evidence="3 4">M018</strain>
        <plasmid evidence="3 4">pM018</plasmid>
    </source>
</reference>
<dbReference type="GO" id="GO:0008270">
    <property type="term" value="F:zinc ion binding"/>
    <property type="evidence" value="ECO:0007669"/>
    <property type="project" value="InterPro"/>
</dbReference>
<organism evidence="3 4">
    <name type="scientific">Mycobacterium intracellulare</name>
    <dbReference type="NCBI Taxonomy" id="1767"/>
    <lineage>
        <taxon>Bacteria</taxon>
        <taxon>Bacillati</taxon>
        <taxon>Actinomycetota</taxon>
        <taxon>Actinomycetes</taxon>
        <taxon>Mycobacteriales</taxon>
        <taxon>Mycobacteriaceae</taxon>
        <taxon>Mycobacterium</taxon>
        <taxon>Mycobacterium avium complex (MAC)</taxon>
    </lineage>
</organism>
<dbReference type="SMART" id="SM00400">
    <property type="entry name" value="ZnF_CHCC"/>
    <property type="match status" value="1"/>
</dbReference>
<gene>
    <name evidence="3" type="ORF">MINTM018_52430</name>
</gene>
<dbReference type="Gene3D" id="3.90.580.10">
    <property type="entry name" value="Zinc finger, CHC2-type domain"/>
    <property type="match status" value="1"/>
</dbReference>
<dbReference type="SUPFAM" id="SSF57783">
    <property type="entry name" value="Zinc beta-ribbon"/>
    <property type="match status" value="1"/>
</dbReference>
<keyword evidence="3" id="KW-0614">Plasmid</keyword>
<geneLocation type="plasmid" evidence="3 4">
    <name>pM018</name>
</geneLocation>
<dbReference type="GO" id="GO:0006260">
    <property type="term" value="P:DNA replication"/>
    <property type="evidence" value="ECO:0007669"/>
    <property type="project" value="InterPro"/>
</dbReference>
<dbReference type="Pfam" id="PF01807">
    <property type="entry name" value="Zn_ribbon_DnaG"/>
    <property type="match status" value="1"/>
</dbReference>
<evidence type="ECO:0000313" key="4">
    <source>
        <dbReference type="Proteomes" id="UP000595205"/>
    </source>
</evidence>
<dbReference type="GO" id="GO:0003677">
    <property type="term" value="F:DNA binding"/>
    <property type="evidence" value="ECO:0007669"/>
    <property type="project" value="InterPro"/>
</dbReference>
<dbReference type="GO" id="GO:0003899">
    <property type="term" value="F:DNA-directed RNA polymerase activity"/>
    <property type="evidence" value="ECO:0007669"/>
    <property type="project" value="InterPro"/>
</dbReference>
<feature type="region of interest" description="Disordered" evidence="1">
    <location>
        <begin position="85"/>
        <end position="110"/>
    </location>
</feature>
<dbReference type="InterPro" id="IPR002694">
    <property type="entry name" value="Znf_CHC2"/>
</dbReference>
<accession>A0A7R7MYT8</accession>
<proteinExistence type="predicted"/>
<evidence type="ECO:0000256" key="1">
    <source>
        <dbReference type="SAM" id="MobiDB-lite"/>
    </source>
</evidence>
<name>A0A7R7MYT8_MYCIT</name>